<dbReference type="AlphaFoldDB" id="A0A9D5B0V1"/>
<comment type="caution">
    <text evidence="2">The sequence shown here is derived from an EMBL/GenBank/DDBJ whole genome shotgun (WGS) entry which is preliminary data.</text>
</comment>
<sequence>MSKQYPESEKLINSLQPTEETIFSLRESSSDEASLSEPENEMYVPVYSYKEIRSFVPTPPIPCVEILVLALKFTRPKKVIAYMDNGAQITIMNSDILPIESWPTHAAFFTRIHSKKKPLTIYEEGLEILRKEGLVPPDDLTLVTWSESYQCNPLYPPADIQPIPCFMYSATTSKYNQQFPALERKMDPITSRTSKLFINPNEVQPGGKLKPLTQAEEVMNWKSESMVAQNDILQNLDRKVDKIVEKVEIDLLRSTILTSHLLHNRSIGHQKHTNHNLLGPPDTSTSKSKGKAPRLSVSSSDSQDVSETPSPTTHEEVEIPDKAFEAMIITRNCDFPLEYHFLLSHQHKKSEPEEDYIPRLFMENIKEEESFYEESPEETPTVERTKPTGILWFTLDDIPPSRWRKILHEFRAWIDTQLMKTSADPYNVIEELCCRMTGTMKEWYQNIGAFKQNELYRLEPITRVLGVLHHVFIGDVDVHDRKSIREFFEMKYCSLKTKNIDKHYHLMM</sequence>
<feature type="region of interest" description="Disordered" evidence="1">
    <location>
        <begin position="267"/>
        <end position="319"/>
    </location>
</feature>
<dbReference type="Gramene" id="Psat03G0163600-T1">
    <property type="protein sequence ID" value="KAI5425885.1"/>
    <property type="gene ID" value="KIW84_031636"/>
</dbReference>
<dbReference type="PANTHER" id="PTHR48435">
    <property type="entry name" value="POLYPROTEIN"/>
    <property type="match status" value="1"/>
</dbReference>
<evidence type="ECO:0000313" key="3">
    <source>
        <dbReference type="Proteomes" id="UP001058974"/>
    </source>
</evidence>
<reference evidence="2 3" key="1">
    <citation type="journal article" date="2022" name="Nat. Genet.">
        <title>Improved pea reference genome and pan-genome highlight genomic features and evolutionary characteristics.</title>
        <authorList>
            <person name="Yang T."/>
            <person name="Liu R."/>
            <person name="Luo Y."/>
            <person name="Hu S."/>
            <person name="Wang D."/>
            <person name="Wang C."/>
            <person name="Pandey M.K."/>
            <person name="Ge S."/>
            <person name="Xu Q."/>
            <person name="Li N."/>
            <person name="Li G."/>
            <person name="Huang Y."/>
            <person name="Saxena R.K."/>
            <person name="Ji Y."/>
            <person name="Li M."/>
            <person name="Yan X."/>
            <person name="He Y."/>
            <person name="Liu Y."/>
            <person name="Wang X."/>
            <person name="Xiang C."/>
            <person name="Varshney R.K."/>
            <person name="Ding H."/>
            <person name="Gao S."/>
            <person name="Zong X."/>
        </authorList>
    </citation>
    <scope>NUCLEOTIDE SEQUENCE [LARGE SCALE GENOMIC DNA]</scope>
    <source>
        <strain evidence="2 3">cv. Zhongwan 6</strain>
    </source>
</reference>
<dbReference type="EMBL" id="JAMSHJ010000003">
    <property type="protein sequence ID" value="KAI5425885.1"/>
    <property type="molecule type" value="Genomic_DNA"/>
</dbReference>
<dbReference type="Proteomes" id="UP001058974">
    <property type="component" value="Chromosome 3"/>
</dbReference>
<proteinExistence type="predicted"/>
<evidence type="ECO:0000313" key="2">
    <source>
        <dbReference type="EMBL" id="KAI5425885.1"/>
    </source>
</evidence>
<name>A0A9D5B0V1_PEA</name>
<dbReference type="PANTHER" id="PTHR48435:SF1">
    <property type="entry name" value="POLYPROTEIN"/>
    <property type="match status" value="1"/>
</dbReference>
<evidence type="ECO:0008006" key="4">
    <source>
        <dbReference type="Google" id="ProtNLM"/>
    </source>
</evidence>
<protein>
    <recommendedName>
        <fullName evidence="4">Polyprotein</fullName>
    </recommendedName>
</protein>
<feature type="compositionally biased region" description="Low complexity" evidence="1">
    <location>
        <begin position="296"/>
        <end position="306"/>
    </location>
</feature>
<organism evidence="2 3">
    <name type="scientific">Pisum sativum</name>
    <name type="common">Garden pea</name>
    <name type="synonym">Lathyrus oleraceus</name>
    <dbReference type="NCBI Taxonomy" id="3888"/>
    <lineage>
        <taxon>Eukaryota</taxon>
        <taxon>Viridiplantae</taxon>
        <taxon>Streptophyta</taxon>
        <taxon>Embryophyta</taxon>
        <taxon>Tracheophyta</taxon>
        <taxon>Spermatophyta</taxon>
        <taxon>Magnoliopsida</taxon>
        <taxon>eudicotyledons</taxon>
        <taxon>Gunneridae</taxon>
        <taxon>Pentapetalae</taxon>
        <taxon>rosids</taxon>
        <taxon>fabids</taxon>
        <taxon>Fabales</taxon>
        <taxon>Fabaceae</taxon>
        <taxon>Papilionoideae</taxon>
        <taxon>50 kb inversion clade</taxon>
        <taxon>NPAAA clade</taxon>
        <taxon>Hologalegina</taxon>
        <taxon>IRL clade</taxon>
        <taxon>Fabeae</taxon>
        <taxon>Lathyrus</taxon>
    </lineage>
</organism>
<evidence type="ECO:0000256" key="1">
    <source>
        <dbReference type="SAM" id="MobiDB-lite"/>
    </source>
</evidence>
<keyword evidence="3" id="KW-1185">Reference proteome</keyword>
<accession>A0A9D5B0V1</accession>
<dbReference type="InterPro" id="IPR053098">
    <property type="entry name" value="Petuviruses_polyprotein"/>
</dbReference>
<gene>
    <name evidence="2" type="ORF">KIW84_031636</name>
</gene>